<keyword evidence="3" id="KW-1185">Reference proteome</keyword>
<protein>
    <submittedName>
        <fullName evidence="2">Uncharacterized protein</fullName>
    </submittedName>
</protein>
<accession>A0ABQ5D2D3</accession>
<sequence>MITEEMKHIEHYRIYVEVFGIDVPLTQSQPTESTQGTHRTPSAPRRSTRLTPPTSVPNVDKADEMILQDTLKVSLAKHKSREEQEARENVSLVDDTWNEKSNIPNSRTRIEPRSNKESPEVEITKDKEVEITKDKEVEITKETPVVDITNVVIPVNVNDEDEEITDEEFTWTYGYLFAHLRARFMPRKSFDTLADNLHDVMVETLPTIVDKHIKEQVMKQVPEQVRNQVPVYVTKGLILERQKAKEETERLIAKAILQEHQQYQLYLAMKADPQLQQQDIAIWLALQMKFERNTVQQIACRTPVVRPRDQDVPHDDAYPESENSAKRQKTSEYEAYVSGESSFGQVFQEEQAPSTSGNQEQDDEFDFWTDSYASDDDEIPTKQVSQDIMEEVSLTIDEAKLRKMADEMLRQRCTLGDEHQYHIDQKKNFLKSDIVWESRKEILVSPHLRKTTPLVHSCQQDPEAPALSLINQDLLYLKIGNFGPEKIVLPLHKFPAVIFNDDDIEERTSRWLNTAYPLPSDMAYLVFCPIQSIHLNILIRLRMTKVIKGEFEKIKDVKVEDVSLTCDTPLEVFNNEVIRLSGMDDDLFTYEVEVANIPCNSNMDDDSEHEANNDMGYDPSDYDEVKLTDEESSDDIDEVAEVFRVDTNLFDFETHVCKAFEEFNYLLKIDPDLLTNDIEGFKTYEDYKNDWIYEWNKDVPWVDEKPWTNIGVWTKPTPAKHTCKPFNYKTGCSEWPTCSWKDDGYCNGGNLLGTYIIGNQLHYQDYEIQSILFAPLDLLHVFAANRIPWDCQGGLGSIKEDDDESRYEQKRRCNIYTNNDDAYEINHEDNEIEELCELHELSVCYVRRYMLIKYLLNNDEEYVAVKEDEYDDLTIIRKEACRAYHEIIRIMDEGWMVTRAE</sequence>
<evidence type="ECO:0000313" key="2">
    <source>
        <dbReference type="EMBL" id="GJT32658.1"/>
    </source>
</evidence>
<dbReference type="EMBL" id="BQNB010014810">
    <property type="protein sequence ID" value="GJT32658.1"/>
    <property type="molecule type" value="Genomic_DNA"/>
</dbReference>
<evidence type="ECO:0000256" key="1">
    <source>
        <dbReference type="SAM" id="MobiDB-lite"/>
    </source>
</evidence>
<feature type="compositionally biased region" description="Polar residues" evidence="1">
    <location>
        <begin position="26"/>
        <end position="40"/>
    </location>
</feature>
<reference evidence="2" key="1">
    <citation type="journal article" date="2022" name="Int. J. Mol. Sci.">
        <title>Draft Genome of Tanacetum Coccineum: Genomic Comparison of Closely Related Tanacetum-Family Plants.</title>
        <authorList>
            <person name="Yamashiro T."/>
            <person name="Shiraishi A."/>
            <person name="Nakayama K."/>
            <person name="Satake H."/>
        </authorList>
    </citation>
    <scope>NUCLEOTIDE SEQUENCE</scope>
</reference>
<feature type="region of interest" description="Disordered" evidence="1">
    <location>
        <begin position="26"/>
        <end position="61"/>
    </location>
</feature>
<dbReference type="Proteomes" id="UP001151760">
    <property type="component" value="Unassembled WGS sequence"/>
</dbReference>
<organism evidence="2 3">
    <name type="scientific">Tanacetum coccineum</name>
    <dbReference type="NCBI Taxonomy" id="301880"/>
    <lineage>
        <taxon>Eukaryota</taxon>
        <taxon>Viridiplantae</taxon>
        <taxon>Streptophyta</taxon>
        <taxon>Embryophyta</taxon>
        <taxon>Tracheophyta</taxon>
        <taxon>Spermatophyta</taxon>
        <taxon>Magnoliopsida</taxon>
        <taxon>eudicotyledons</taxon>
        <taxon>Gunneridae</taxon>
        <taxon>Pentapetalae</taxon>
        <taxon>asterids</taxon>
        <taxon>campanulids</taxon>
        <taxon>Asterales</taxon>
        <taxon>Asteraceae</taxon>
        <taxon>Asteroideae</taxon>
        <taxon>Anthemideae</taxon>
        <taxon>Anthemidinae</taxon>
        <taxon>Tanacetum</taxon>
    </lineage>
</organism>
<feature type="compositionally biased region" description="Basic and acidic residues" evidence="1">
    <location>
        <begin position="108"/>
        <end position="120"/>
    </location>
</feature>
<gene>
    <name evidence="2" type="ORF">Tco_0923077</name>
</gene>
<feature type="region of interest" description="Disordered" evidence="1">
    <location>
        <begin position="97"/>
        <end position="120"/>
    </location>
</feature>
<reference evidence="2" key="2">
    <citation type="submission" date="2022-01" db="EMBL/GenBank/DDBJ databases">
        <authorList>
            <person name="Yamashiro T."/>
            <person name="Shiraishi A."/>
            <person name="Satake H."/>
            <person name="Nakayama K."/>
        </authorList>
    </citation>
    <scope>NUCLEOTIDE SEQUENCE</scope>
</reference>
<proteinExistence type="predicted"/>
<evidence type="ECO:0000313" key="3">
    <source>
        <dbReference type="Proteomes" id="UP001151760"/>
    </source>
</evidence>
<feature type="compositionally biased region" description="Basic and acidic residues" evidence="1">
    <location>
        <begin position="306"/>
        <end position="332"/>
    </location>
</feature>
<comment type="caution">
    <text evidence="2">The sequence shown here is derived from an EMBL/GenBank/DDBJ whole genome shotgun (WGS) entry which is preliminary data.</text>
</comment>
<name>A0ABQ5D2D3_9ASTR</name>
<feature type="region of interest" description="Disordered" evidence="1">
    <location>
        <begin position="306"/>
        <end position="334"/>
    </location>
</feature>